<sequence length="609" mass="71324">MDNFKAELMLNQHSVVRSNIEPLTQLHTINNSFVLDIVLRLDRSKHFKNFVFFISEQLNLNNAGAIEFFSNFWLTFPYVPRIFVRQPIESDKSIRDLISTPSLVLVCTTNRSDPIMDVASQSLRGMRWLKTIFVLFPKLRTDQDHSEALSSQVKDVLDWTWTKQFINTFLLTIKNNLFLLQPYPTPKVVNKTRTWRSKHLFKDTSSIINTKGYKIRTPVFDDLPRVFKGIDQKVYGTSAEFFKDFLEFINAEIVDTSANLSIKSFDLPTLLELVAQGVYETLIHSFTDLIGNYSVSISYPLGINDWCIMVPYSNESFQELYVREALQNSVWLLLLLAIAYMSFAIWLCSPQRPRDLSGAVLQCICSITNNPPLSIMKPATLRMRFLYVILFIMGLNCSNMYISKMASYLTSAPQPRQLNTLQDIIDADLRILVQSYEYDRLARSPQTYSPRFLQQVDIVNAEVLQHHRDRMNASYGFFVPSDRWDFMNLQQKHLRWPIFRLTEICSGPFYHVYPMHLDSHLRSPHQNFILISQQSGLKVHWKREAFWAALRMHYFRLYIDQDEPTPLSMSFISSMVRTWCLGLVLAGFAFVFEMKWHELMRIYRRLRRT</sequence>
<proteinExistence type="predicted"/>
<name>A0A6P8WS84_DROAB</name>
<accession>A0A6P8WS84</accession>
<dbReference type="Gene3D" id="1.10.287.70">
    <property type="match status" value="1"/>
</dbReference>
<evidence type="ECO:0000256" key="5">
    <source>
        <dbReference type="ARBA" id="ARBA00023136"/>
    </source>
</evidence>
<reference evidence="10" key="1">
    <citation type="submission" date="2025-08" db="UniProtKB">
        <authorList>
            <consortium name="RefSeq"/>
        </authorList>
    </citation>
    <scope>IDENTIFICATION</scope>
    <source>
        <strain evidence="10">15112-1751.03</strain>
        <tissue evidence="10">Whole Adult</tissue>
    </source>
</reference>
<dbReference type="RefSeq" id="XP_034102218.1">
    <property type="nucleotide sequence ID" value="XM_034246327.2"/>
</dbReference>
<evidence type="ECO:0000313" key="9">
    <source>
        <dbReference type="Proteomes" id="UP000515160"/>
    </source>
</evidence>
<keyword evidence="3 8" id="KW-0812">Transmembrane</keyword>
<evidence type="ECO:0000256" key="1">
    <source>
        <dbReference type="ARBA" id="ARBA00004651"/>
    </source>
</evidence>
<evidence type="ECO:0000256" key="2">
    <source>
        <dbReference type="ARBA" id="ARBA00022475"/>
    </source>
</evidence>
<evidence type="ECO:0000256" key="4">
    <source>
        <dbReference type="ARBA" id="ARBA00022989"/>
    </source>
</evidence>
<feature type="transmembrane region" description="Helical" evidence="8">
    <location>
        <begin position="571"/>
        <end position="592"/>
    </location>
</feature>
<keyword evidence="5 8" id="KW-0472">Membrane</keyword>
<evidence type="ECO:0000256" key="7">
    <source>
        <dbReference type="ARBA" id="ARBA00023180"/>
    </source>
</evidence>
<evidence type="ECO:0000256" key="6">
    <source>
        <dbReference type="ARBA" id="ARBA00023170"/>
    </source>
</evidence>
<organism evidence="9 10">
    <name type="scientific">Drosophila albomicans</name>
    <name type="common">Fruit fly</name>
    <dbReference type="NCBI Taxonomy" id="7291"/>
    <lineage>
        <taxon>Eukaryota</taxon>
        <taxon>Metazoa</taxon>
        <taxon>Ecdysozoa</taxon>
        <taxon>Arthropoda</taxon>
        <taxon>Hexapoda</taxon>
        <taxon>Insecta</taxon>
        <taxon>Pterygota</taxon>
        <taxon>Neoptera</taxon>
        <taxon>Endopterygota</taxon>
        <taxon>Diptera</taxon>
        <taxon>Brachycera</taxon>
        <taxon>Muscomorpha</taxon>
        <taxon>Ephydroidea</taxon>
        <taxon>Drosophilidae</taxon>
        <taxon>Drosophila</taxon>
    </lineage>
</organism>
<dbReference type="PANTHER" id="PTHR42643">
    <property type="entry name" value="IONOTROPIC RECEPTOR 20A-RELATED"/>
    <property type="match status" value="1"/>
</dbReference>
<keyword evidence="2" id="KW-1003">Cell membrane</keyword>
<feature type="transmembrane region" description="Helical" evidence="8">
    <location>
        <begin position="385"/>
        <end position="402"/>
    </location>
</feature>
<protein>
    <submittedName>
        <fullName evidence="10">Uncharacterized protein LOC117566784</fullName>
    </submittedName>
</protein>
<keyword evidence="7" id="KW-0325">Glycoprotein</keyword>
<comment type="subcellular location">
    <subcellularLocation>
        <location evidence="1">Cell membrane</location>
        <topology evidence="1">Multi-pass membrane protein</topology>
    </subcellularLocation>
</comment>
<keyword evidence="4 8" id="KW-1133">Transmembrane helix</keyword>
<dbReference type="GeneID" id="117566784"/>
<evidence type="ECO:0000256" key="3">
    <source>
        <dbReference type="ARBA" id="ARBA00022692"/>
    </source>
</evidence>
<feature type="transmembrane region" description="Helical" evidence="8">
    <location>
        <begin position="330"/>
        <end position="348"/>
    </location>
</feature>
<dbReference type="PANTHER" id="PTHR42643:SF39">
    <property type="entry name" value="IONOTROPIC RECEPTOR 56A-RELATED"/>
    <property type="match status" value="1"/>
</dbReference>
<dbReference type="InterPro" id="IPR052192">
    <property type="entry name" value="Insect_Ionotropic_Sensory_Rcpt"/>
</dbReference>
<evidence type="ECO:0000256" key="8">
    <source>
        <dbReference type="SAM" id="Phobius"/>
    </source>
</evidence>
<dbReference type="CTD" id="37252"/>
<dbReference type="GO" id="GO:0005886">
    <property type="term" value="C:plasma membrane"/>
    <property type="evidence" value="ECO:0007669"/>
    <property type="project" value="UniProtKB-SubCell"/>
</dbReference>
<gene>
    <name evidence="10" type="primary">LOC117566784</name>
</gene>
<dbReference type="OrthoDB" id="7882476at2759"/>
<dbReference type="AlphaFoldDB" id="A0A6P8WS84"/>
<evidence type="ECO:0000313" key="10">
    <source>
        <dbReference type="RefSeq" id="XP_034102218.1"/>
    </source>
</evidence>
<keyword evidence="6" id="KW-0675">Receptor</keyword>
<keyword evidence="9" id="KW-1185">Reference proteome</keyword>
<dbReference type="Proteomes" id="UP000515160">
    <property type="component" value="Chromosome 3"/>
</dbReference>